<comment type="similarity">
    <text evidence="3 11">Belongs to the PrsA family.</text>
</comment>
<dbReference type="GO" id="GO:0005886">
    <property type="term" value="C:plasma membrane"/>
    <property type="evidence" value="ECO:0007669"/>
    <property type="project" value="UniProtKB-SubCell"/>
</dbReference>
<comment type="subcellular location">
    <subcellularLocation>
        <location evidence="2 11">Cell membrane</location>
        <topology evidence="2 11">Lipid-anchor</topology>
    </subcellularLocation>
</comment>
<dbReference type="AlphaFoldDB" id="A0A1X6WLG8"/>
<keyword evidence="9 11" id="KW-0413">Isomerase</keyword>
<comment type="catalytic activity">
    <reaction evidence="1 11">
        <text>[protein]-peptidylproline (omega=180) = [protein]-peptidylproline (omega=0)</text>
        <dbReference type="Rhea" id="RHEA:16237"/>
        <dbReference type="Rhea" id="RHEA-COMP:10747"/>
        <dbReference type="Rhea" id="RHEA-COMP:10748"/>
        <dbReference type="ChEBI" id="CHEBI:83833"/>
        <dbReference type="ChEBI" id="CHEBI:83834"/>
        <dbReference type="EC" id="5.2.1.8"/>
    </reaction>
</comment>
<dbReference type="SUPFAM" id="SSF54534">
    <property type="entry name" value="FKBP-like"/>
    <property type="match status" value="1"/>
</dbReference>
<dbReference type="GO" id="GO:0003755">
    <property type="term" value="F:peptidyl-prolyl cis-trans isomerase activity"/>
    <property type="evidence" value="ECO:0007669"/>
    <property type="project" value="UniProtKB-UniRule"/>
</dbReference>
<dbReference type="InterPro" id="IPR046357">
    <property type="entry name" value="PPIase_dom_sf"/>
</dbReference>
<dbReference type="HAMAP" id="MF_01145">
    <property type="entry name" value="Foldase_PrsA"/>
    <property type="match status" value="1"/>
</dbReference>
<keyword evidence="4 11" id="KW-1003">Cell membrane</keyword>
<keyword evidence="10 11" id="KW-0449">Lipoprotein</keyword>
<feature type="region of interest" description="Disordered" evidence="12">
    <location>
        <begin position="300"/>
        <end position="332"/>
    </location>
</feature>
<dbReference type="PROSITE" id="PS51257">
    <property type="entry name" value="PROKAR_LIPOPROTEIN"/>
    <property type="match status" value="1"/>
</dbReference>
<feature type="signal peptide" evidence="13">
    <location>
        <begin position="1"/>
        <end position="25"/>
    </location>
</feature>
<dbReference type="Pfam" id="PF00639">
    <property type="entry name" value="Rotamase"/>
    <property type="match status" value="1"/>
</dbReference>
<protein>
    <recommendedName>
        <fullName evidence="11">Foldase protein PrsA</fullName>
        <ecNumber evidence="11">5.2.1.8</ecNumber>
    </recommendedName>
</protein>
<dbReference type="Gene3D" id="3.10.50.40">
    <property type="match status" value="1"/>
</dbReference>
<dbReference type="PROSITE" id="PS50198">
    <property type="entry name" value="PPIC_PPIASE_2"/>
    <property type="match status" value="1"/>
</dbReference>
<reference evidence="16" key="1">
    <citation type="submission" date="2017-02" db="EMBL/GenBank/DDBJ databases">
        <authorList>
            <person name="Dridi B."/>
        </authorList>
    </citation>
    <scope>NUCLEOTIDE SEQUENCE [LARGE SCALE GENOMIC DNA]</scope>
    <source>
        <strain evidence="16">bH819</strain>
    </source>
</reference>
<gene>
    <name evidence="11" type="primary">prsA</name>
    <name evidence="15" type="ORF">FM121_03730</name>
</gene>
<evidence type="ECO:0000256" key="13">
    <source>
        <dbReference type="SAM" id="SignalP"/>
    </source>
</evidence>
<keyword evidence="5 11" id="KW-0732">Signal</keyword>
<dbReference type="SUPFAM" id="SSF109998">
    <property type="entry name" value="Triger factor/SurA peptide-binding domain-like"/>
    <property type="match status" value="1"/>
</dbReference>
<evidence type="ECO:0000256" key="1">
    <source>
        <dbReference type="ARBA" id="ARBA00000971"/>
    </source>
</evidence>
<dbReference type="EC" id="5.2.1.8" evidence="11"/>
<dbReference type="Proteomes" id="UP000195918">
    <property type="component" value="Unassembled WGS sequence"/>
</dbReference>
<feature type="domain" description="PpiC" evidence="14">
    <location>
        <begin position="118"/>
        <end position="228"/>
    </location>
</feature>
<evidence type="ECO:0000313" key="16">
    <source>
        <dbReference type="Proteomes" id="UP000195918"/>
    </source>
</evidence>
<dbReference type="OrthoDB" id="2194386at2"/>
<evidence type="ECO:0000256" key="10">
    <source>
        <dbReference type="ARBA" id="ARBA00023288"/>
    </source>
</evidence>
<dbReference type="EMBL" id="FWFD01000007">
    <property type="protein sequence ID" value="SLM85183.1"/>
    <property type="molecule type" value="Genomic_DNA"/>
</dbReference>
<keyword evidence="7 11" id="KW-0472">Membrane</keyword>
<evidence type="ECO:0000256" key="3">
    <source>
        <dbReference type="ARBA" id="ARBA00006071"/>
    </source>
</evidence>
<keyword evidence="8 11" id="KW-0564">Palmitate</keyword>
<evidence type="ECO:0000256" key="8">
    <source>
        <dbReference type="ARBA" id="ARBA00023139"/>
    </source>
</evidence>
<dbReference type="InterPro" id="IPR027304">
    <property type="entry name" value="Trigger_fact/SurA_dom_sf"/>
</dbReference>
<evidence type="ECO:0000259" key="14">
    <source>
        <dbReference type="PROSITE" id="PS50198"/>
    </source>
</evidence>
<keyword evidence="16" id="KW-1185">Reference proteome</keyword>
<evidence type="ECO:0000256" key="7">
    <source>
        <dbReference type="ARBA" id="ARBA00023136"/>
    </source>
</evidence>
<evidence type="ECO:0000256" key="11">
    <source>
        <dbReference type="HAMAP-Rule" id="MF_01145"/>
    </source>
</evidence>
<evidence type="ECO:0000313" key="15">
    <source>
        <dbReference type="EMBL" id="SLM85183.1"/>
    </source>
</evidence>
<dbReference type="InterPro" id="IPR000297">
    <property type="entry name" value="PPIase_PpiC"/>
</dbReference>
<dbReference type="InterPro" id="IPR023059">
    <property type="entry name" value="Foldase_PrsA"/>
</dbReference>
<name>A0A1X6WLG8_9ENTE</name>
<evidence type="ECO:0000256" key="12">
    <source>
        <dbReference type="SAM" id="MobiDB-lite"/>
    </source>
</evidence>
<comment type="function">
    <text evidence="11">Plays a major role in protein secretion by helping the post-translocational extracellular folding of several secreted proteins.</text>
</comment>
<evidence type="ECO:0000256" key="2">
    <source>
        <dbReference type="ARBA" id="ARBA00004193"/>
    </source>
</evidence>
<accession>A0A1X6WLG8</accession>
<sequence>MKKQSLKLAAVALLGVLTLAGCSGGKDIATMKGGKISEDELYSELKKSPESSQVLTGMIVNKVTDAAYGDKVDQKAIDKEFDKVQEQNGGKKAFEDLLKQNNLDIKTYKENIKSTLAFKEMLKSHLKITDADLKETWSTFHPSVDAQIMAFDKKEDAEKALKDVNDGKDFTAVAKEVSLDEASKKDGGKVTFDSTMVTKPEGILVPEQVKQEAYKLEDDKVSGIVESQNMQTGADSFYIVKMVKNQKKGNDYKKYEKDLKKITEETKMADPAFTQEVLGKELEKANVKITDDQFKKILDPYLPKKEEKEDKKSDKKDDKKSEKKEETTESTK</sequence>
<dbReference type="GO" id="GO:0006457">
    <property type="term" value="P:protein folding"/>
    <property type="evidence" value="ECO:0007669"/>
    <property type="project" value="UniProtKB-UniRule"/>
</dbReference>
<dbReference type="PANTHER" id="PTHR47245">
    <property type="entry name" value="PEPTIDYLPROLYL ISOMERASE"/>
    <property type="match status" value="1"/>
</dbReference>
<feature type="chain" id="PRO_5010861009" description="Foldase protein PrsA" evidence="13">
    <location>
        <begin position="26"/>
        <end position="332"/>
    </location>
</feature>
<keyword evidence="6 11" id="KW-0697">Rotamase</keyword>
<dbReference type="PANTHER" id="PTHR47245:SF1">
    <property type="entry name" value="FOLDASE PROTEIN PRSA"/>
    <property type="match status" value="1"/>
</dbReference>
<dbReference type="RefSeq" id="WP_086950815.1">
    <property type="nucleotide sequence ID" value="NZ_FWFD01000007.1"/>
</dbReference>
<proteinExistence type="inferred from homology"/>
<evidence type="ECO:0000256" key="5">
    <source>
        <dbReference type="ARBA" id="ARBA00022729"/>
    </source>
</evidence>
<evidence type="ECO:0000256" key="4">
    <source>
        <dbReference type="ARBA" id="ARBA00022475"/>
    </source>
</evidence>
<evidence type="ECO:0000256" key="6">
    <source>
        <dbReference type="ARBA" id="ARBA00023110"/>
    </source>
</evidence>
<evidence type="ECO:0000256" key="9">
    <source>
        <dbReference type="ARBA" id="ARBA00023235"/>
    </source>
</evidence>
<dbReference type="InterPro" id="IPR050245">
    <property type="entry name" value="PrsA_foldase"/>
</dbReference>
<organism evidence="15 16">
    <name type="scientific">Vagococcus fluvialis bH819</name>
    <dbReference type="NCBI Taxonomy" id="1255619"/>
    <lineage>
        <taxon>Bacteria</taxon>
        <taxon>Bacillati</taxon>
        <taxon>Bacillota</taxon>
        <taxon>Bacilli</taxon>
        <taxon>Lactobacillales</taxon>
        <taxon>Enterococcaceae</taxon>
        <taxon>Vagococcus</taxon>
    </lineage>
</organism>